<keyword evidence="4" id="KW-1185">Reference proteome</keyword>
<feature type="domain" description="TadE-like" evidence="2">
    <location>
        <begin position="11"/>
        <end position="52"/>
    </location>
</feature>
<dbReference type="Pfam" id="PF07811">
    <property type="entry name" value="TadE"/>
    <property type="match status" value="1"/>
</dbReference>
<protein>
    <submittedName>
        <fullName evidence="3">Pilus biosynthesis protein TadE</fullName>
    </submittedName>
</protein>
<evidence type="ECO:0000259" key="2">
    <source>
        <dbReference type="Pfam" id="PF07811"/>
    </source>
</evidence>
<accession>A0ABM7P9H5</accession>
<evidence type="ECO:0000313" key="4">
    <source>
        <dbReference type="Proteomes" id="UP001053296"/>
    </source>
</evidence>
<dbReference type="Proteomes" id="UP001053296">
    <property type="component" value="Chromosome"/>
</dbReference>
<evidence type="ECO:0000313" key="3">
    <source>
        <dbReference type="EMBL" id="BCS89613.1"/>
    </source>
</evidence>
<evidence type="ECO:0000256" key="1">
    <source>
        <dbReference type="SAM" id="Phobius"/>
    </source>
</evidence>
<dbReference type="InterPro" id="IPR012495">
    <property type="entry name" value="TadE-like_dom"/>
</dbReference>
<keyword evidence="1" id="KW-1133">Transmembrane helix</keyword>
<gene>
    <name evidence="3" type="ORF">PSDVSF_28550</name>
</gene>
<sequence length="154" mass="16768">MHIRSKNSRRGLAAVETALILPILFMVTMAIVEGGNGFYAWLTVQKSAQIGAHFAVTGRGEDEGTRLSQIITATEAGARSLEQDKLVVTVRSWPDLTAAGDGIENDPGAPCQMVEVAVVYNYEPFTPLISPLLPDSIPLRGYDRKVNEPWKPCD</sequence>
<dbReference type="RefSeq" id="WP_229591579.1">
    <property type="nucleotide sequence ID" value="NZ_AP024485.1"/>
</dbReference>
<organism evidence="3 4">
    <name type="scientific">Pseudodesulfovibrio sediminis</name>
    <dbReference type="NCBI Taxonomy" id="2810563"/>
    <lineage>
        <taxon>Bacteria</taxon>
        <taxon>Pseudomonadati</taxon>
        <taxon>Thermodesulfobacteriota</taxon>
        <taxon>Desulfovibrionia</taxon>
        <taxon>Desulfovibrionales</taxon>
        <taxon>Desulfovibrionaceae</taxon>
    </lineage>
</organism>
<feature type="transmembrane region" description="Helical" evidence="1">
    <location>
        <begin position="12"/>
        <end position="32"/>
    </location>
</feature>
<keyword evidence="1" id="KW-0472">Membrane</keyword>
<proteinExistence type="predicted"/>
<dbReference type="EMBL" id="AP024485">
    <property type="protein sequence ID" value="BCS89613.1"/>
    <property type="molecule type" value="Genomic_DNA"/>
</dbReference>
<keyword evidence="1" id="KW-0812">Transmembrane</keyword>
<reference evidence="3" key="1">
    <citation type="journal article" date="2022" name="Arch. Microbiol.">
        <title>Pseudodesulfovibrio sediminis sp. nov., a mesophilic and neutrophilic sulfate-reducing bacterium isolated from sediment of a brackish lake.</title>
        <authorList>
            <person name="Takahashi A."/>
            <person name="Kojima H."/>
            <person name="Watanabe M."/>
            <person name="Fukui M."/>
        </authorList>
    </citation>
    <scope>NUCLEOTIDE SEQUENCE</scope>
    <source>
        <strain evidence="3">SF6</strain>
    </source>
</reference>
<name>A0ABM7P9H5_9BACT</name>